<dbReference type="RefSeq" id="WP_165907641.1">
    <property type="nucleotide sequence ID" value="NZ_SLZU01000033.1"/>
</dbReference>
<dbReference type="Proteomes" id="UP000295696">
    <property type="component" value="Unassembled WGS sequence"/>
</dbReference>
<name>A0A4R3ITV0_9RHOB</name>
<dbReference type="AlphaFoldDB" id="A0A4R3ITV0"/>
<proteinExistence type="predicted"/>
<comment type="caution">
    <text evidence="1">The sequence shown here is derived from an EMBL/GenBank/DDBJ whole genome shotgun (WGS) entry which is preliminary data.</text>
</comment>
<keyword evidence="2" id="KW-1185">Reference proteome</keyword>
<organism evidence="1 2">
    <name type="scientific">Primorskyibacter sedentarius</name>
    <dbReference type="NCBI Taxonomy" id="745311"/>
    <lineage>
        <taxon>Bacteria</taxon>
        <taxon>Pseudomonadati</taxon>
        <taxon>Pseudomonadota</taxon>
        <taxon>Alphaproteobacteria</taxon>
        <taxon>Rhodobacterales</taxon>
        <taxon>Roseobacteraceae</taxon>
        <taxon>Primorskyibacter</taxon>
    </lineage>
</organism>
<gene>
    <name evidence="1" type="ORF">EDD52_13319</name>
</gene>
<accession>A0A4R3ITV0</accession>
<evidence type="ECO:0000313" key="1">
    <source>
        <dbReference type="EMBL" id="TCS54480.1"/>
    </source>
</evidence>
<protein>
    <submittedName>
        <fullName evidence="1">Uncharacterized protein</fullName>
    </submittedName>
</protein>
<dbReference type="EMBL" id="SLZU01000033">
    <property type="protein sequence ID" value="TCS54480.1"/>
    <property type="molecule type" value="Genomic_DNA"/>
</dbReference>
<evidence type="ECO:0000313" key="2">
    <source>
        <dbReference type="Proteomes" id="UP000295696"/>
    </source>
</evidence>
<sequence>MTQPNDLHARLDALNADILKARIELKQKNAWHDGHNLTSGELEARYKFLKSKVDADVADLEAHGRHVSKLEGSVRQWLVDRNPYIPFRKGDQNYAN</sequence>
<reference evidence="1 2" key="1">
    <citation type="submission" date="2019-03" db="EMBL/GenBank/DDBJ databases">
        <title>Genomic Encyclopedia of Type Strains, Phase IV (KMG-IV): sequencing the most valuable type-strain genomes for metagenomic binning, comparative biology and taxonomic classification.</title>
        <authorList>
            <person name="Goeker M."/>
        </authorList>
    </citation>
    <scope>NUCLEOTIDE SEQUENCE [LARGE SCALE GENOMIC DNA]</scope>
    <source>
        <strain evidence="1 2">DSM 104836</strain>
    </source>
</reference>